<dbReference type="EMBL" id="PCSD01000050">
    <property type="protein sequence ID" value="PIP33812.1"/>
    <property type="molecule type" value="Genomic_DNA"/>
</dbReference>
<comment type="caution">
    <text evidence="2">The sequence shown here is derived from an EMBL/GenBank/DDBJ whole genome shotgun (WGS) entry which is preliminary data.</text>
</comment>
<accession>A0A2G9ZKY6</accession>
<sequence length="467" mass="53519">MKKTLPLILAAVMFSTLALPSLALGKEPSFKYRSTVFGLGVNETRQNVNEIVKESNYFYDNQSIYFLTRIFAIDSVDKFQFRHEVQDQNGRVVKRFDSRVFAPQRYFWPEVYHWDVIHSLPGGEYQMKVYIRMDEQAFRLHDTKTIQVISGQYNGQRAAAGASHYQDYNYYAYGQSGQYCSYCGRYICQPKPGYKLVWTRTGRDVYNTSGYEYAFRQEKNVFDQNEPVSVMTKLTDISQVESFQIKHEVLLNGRRFYDSKISPVKKPDYDFWYVNYSDTYFNRLPSGQHTINTLISLNGGAFQKIGSTVVTVKGAQVQRDVICAGSGQGDNGACVNIDQKSVFQSYENVIVVTNFSRLSGLDSLTVRHDLYRRGDSQPFLSKEVPTQYPNGSYWGRVHLASDFGRLAAGDYEVRVQLSVDGNSFREIDRVGIRVQGAYGYRPGEPAFNTPHQYSDFVYDGTRTGARY</sequence>
<keyword evidence="1" id="KW-0732">Signal</keyword>
<dbReference type="AlphaFoldDB" id="A0A2G9ZKY6"/>
<feature type="chain" id="PRO_5013910146" evidence="1">
    <location>
        <begin position="24"/>
        <end position="467"/>
    </location>
</feature>
<protein>
    <submittedName>
        <fullName evidence="2">Uncharacterized protein</fullName>
    </submittedName>
</protein>
<evidence type="ECO:0000313" key="2">
    <source>
        <dbReference type="EMBL" id="PIP33812.1"/>
    </source>
</evidence>
<evidence type="ECO:0000313" key="3">
    <source>
        <dbReference type="Proteomes" id="UP000230729"/>
    </source>
</evidence>
<proteinExistence type="predicted"/>
<name>A0A2G9ZKY6_9BACT</name>
<organism evidence="2 3">
    <name type="scientific">Candidatus Falkowbacteria bacterium CG23_combo_of_CG06-09_8_20_14_all_49_15</name>
    <dbReference type="NCBI Taxonomy" id="1974572"/>
    <lineage>
        <taxon>Bacteria</taxon>
        <taxon>Candidatus Falkowiibacteriota</taxon>
    </lineage>
</organism>
<gene>
    <name evidence="2" type="ORF">COX22_02385</name>
</gene>
<evidence type="ECO:0000256" key="1">
    <source>
        <dbReference type="SAM" id="SignalP"/>
    </source>
</evidence>
<reference evidence="2 3" key="1">
    <citation type="submission" date="2017-09" db="EMBL/GenBank/DDBJ databases">
        <title>Depth-based differentiation of microbial function through sediment-hosted aquifers and enrichment of novel symbionts in the deep terrestrial subsurface.</title>
        <authorList>
            <person name="Probst A.J."/>
            <person name="Ladd B."/>
            <person name="Jarett J.K."/>
            <person name="Geller-Mcgrath D.E."/>
            <person name="Sieber C.M."/>
            <person name="Emerson J.B."/>
            <person name="Anantharaman K."/>
            <person name="Thomas B.C."/>
            <person name="Malmstrom R."/>
            <person name="Stieglmeier M."/>
            <person name="Klingl A."/>
            <person name="Woyke T."/>
            <person name="Ryan C.M."/>
            <person name="Banfield J.F."/>
        </authorList>
    </citation>
    <scope>NUCLEOTIDE SEQUENCE [LARGE SCALE GENOMIC DNA]</scope>
    <source>
        <strain evidence="2">CG23_combo_of_CG06-09_8_20_14_all_49_15</strain>
    </source>
</reference>
<dbReference type="Proteomes" id="UP000230729">
    <property type="component" value="Unassembled WGS sequence"/>
</dbReference>
<feature type="signal peptide" evidence="1">
    <location>
        <begin position="1"/>
        <end position="23"/>
    </location>
</feature>